<dbReference type="CDD" id="cd20447">
    <property type="entry name" value="Tudor_TDRD13"/>
    <property type="match status" value="1"/>
</dbReference>
<dbReference type="EC" id="3.4.19.12" evidence="2"/>
<reference evidence="9" key="5">
    <citation type="submission" date="2025-09" db="UniProtKB">
        <authorList>
            <consortium name="Ensembl"/>
        </authorList>
    </citation>
    <scope>IDENTIFICATION</scope>
</reference>
<dbReference type="AlphaFoldDB" id="A0A4W3J9P4"/>
<feature type="compositionally biased region" description="Pro residues" evidence="6">
    <location>
        <begin position="874"/>
        <end position="883"/>
    </location>
</feature>
<evidence type="ECO:0000256" key="3">
    <source>
        <dbReference type="ARBA" id="ARBA00022670"/>
    </source>
</evidence>
<keyword evidence="10" id="KW-1185">Reference proteome</keyword>
<dbReference type="InterPro" id="IPR050704">
    <property type="entry name" value="Peptidase_C85-like"/>
</dbReference>
<feature type="region of interest" description="Disordered" evidence="6">
    <location>
        <begin position="853"/>
        <end position="883"/>
    </location>
</feature>
<dbReference type="Proteomes" id="UP000314986">
    <property type="component" value="Unassembled WGS sequence"/>
</dbReference>
<reference evidence="10" key="2">
    <citation type="journal article" date="2007" name="PLoS Biol.">
        <title>Survey sequencing and comparative analysis of the elephant shark (Callorhinchus milii) genome.</title>
        <authorList>
            <person name="Venkatesh B."/>
            <person name="Kirkness E.F."/>
            <person name="Loh Y.H."/>
            <person name="Halpern A.L."/>
            <person name="Lee A.P."/>
            <person name="Johnson J."/>
            <person name="Dandona N."/>
            <person name="Viswanathan L.D."/>
            <person name="Tay A."/>
            <person name="Venter J.C."/>
            <person name="Strausberg R.L."/>
            <person name="Brenner S."/>
        </authorList>
    </citation>
    <scope>NUCLEOTIDE SEQUENCE [LARGE SCALE GENOMIC DNA]</scope>
</reference>
<dbReference type="GO" id="GO:0006508">
    <property type="term" value="P:proteolysis"/>
    <property type="evidence" value="ECO:0007669"/>
    <property type="project" value="UniProtKB-KW"/>
</dbReference>
<evidence type="ECO:0000313" key="9">
    <source>
        <dbReference type="Ensembl" id="ENSCMIP00000040009.1"/>
    </source>
</evidence>
<feature type="domain" description="OTU" evidence="8">
    <location>
        <begin position="28"/>
        <end position="149"/>
    </location>
</feature>
<keyword evidence="5" id="KW-0788">Thiol protease</keyword>
<proteinExistence type="predicted"/>
<dbReference type="Ensembl" id="ENSCMIT00000040580.1">
    <property type="protein sequence ID" value="ENSCMIP00000040009.1"/>
    <property type="gene ID" value="ENSCMIG00000016736.1"/>
</dbReference>
<feature type="region of interest" description="Disordered" evidence="6">
    <location>
        <begin position="191"/>
        <end position="242"/>
    </location>
</feature>
<feature type="region of interest" description="Disordered" evidence="6">
    <location>
        <begin position="555"/>
        <end position="578"/>
    </location>
</feature>
<dbReference type="Gene3D" id="3.90.70.80">
    <property type="match status" value="1"/>
</dbReference>
<evidence type="ECO:0000256" key="5">
    <source>
        <dbReference type="ARBA" id="ARBA00022807"/>
    </source>
</evidence>
<dbReference type="STRING" id="7868.ENSCMIP00000040009"/>
<feature type="compositionally biased region" description="Basic and acidic residues" evidence="6">
    <location>
        <begin position="206"/>
        <end position="230"/>
    </location>
</feature>
<feature type="compositionally biased region" description="Pro residues" evidence="6">
    <location>
        <begin position="415"/>
        <end position="424"/>
    </location>
</feature>
<name>A0A4W3J9P4_CALMI</name>
<reference evidence="10" key="1">
    <citation type="journal article" date="2006" name="Science">
        <title>Ancient noncoding elements conserved in the human genome.</title>
        <authorList>
            <person name="Venkatesh B."/>
            <person name="Kirkness E.F."/>
            <person name="Loh Y.H."/>
            <person name="Halpern A.L."/>
            <person name="Lee A.P."/>
            <person name="Johnson J."/>
            <person name="Dandona N."/>
            <person name="Viswanathan L.D."/>
            <person name="Tay A."/>
            <person name="Venter J.C."/>
            <person name="Strausberg R.L."/>
            <person name="Brenner S."/>
        </authorList>
    </citation>
    <scope>NUCLEOTIDE SEQUENCE [LARGE SCALE GENOMIC DNA]</scope>
</reference>
<dbReference type="InterPro" id="IPR038765">
    <property type="entry name" value="Papain-like_cys_pep_sf"/>
</dbReference>
<comment type="catalytic activity">
    <reaction evidence="1">
        <text>Thiol-dependent hydrolysis of ester, thioester, amide, peptide and isopeptide bonds formed by the C-terminal Gly of ubiquitin (a 76-residue protein attached to proteins as an intracellular targeting signal).</text>
        <dbReference type="EC" id="3.4.19.12"/>
    </reaction>
</comment>
<dbReference type="PANTHER" id="PTHR12419:SF58">
    <property type="entry name" value="UBIQUITINYL HYDROLASE 1"/>
    <property type="match status" value="1"/>
</dbReference>
<protein>
    <recommendedName>
        <fullName evidence="2">ubiquitinyl hydrolase 1</fullName>
        <ecNumber evidence="2">3.4.19.12</ecNumber>
    </recommendedName>
</protein>
<evidence type="ECO:0000256" key="1">
    <source>
        <dbReference type="ARBA" id="ARBA00000707"/>
    </source>
</evidence>
<dbReference type="PROSITE" id="PS50304">
    <property type="entry name" value="TUDOR"/>
    <property type="match status" value="1"/>
</dbReference>
<dbReference type="SUPFAM" id="SSF63748">
    <property type="entry name" value="Tudor/PWWP/MBT"/>
    <property type="match status" value="1"/>
</dbReference>
<dbReference type="InterPro" id="IPR002999">
    <property type="entry name" value="Tudor"/>
</dbReference>
<feature type="region of interest" description="Disordered" evidence="6">
    <location>
        <begin position="669"/>
        <end position="705"/>
    </location>
</feature>
<evidence type="ECO:0000256" key="6">
    <source>
        <dbReference type="SAM" id="MobiDB-lite"/>
    </source>
</evidence>
<evidence type="ECO:0000259" key="7">
    <source>
        <dbReference type="PROSITE" id="PS50304"/>
    </source>
</evidence>
<evidence type="ECO:0000259" key="8">
    <source>
        <dbReference type="PROSITE" id="PS50802"/>
    </source>
</evidence>
<sequence>MQKGCRKYFGQKSLSEVTMDEYLSSQGLYRKLTAKDGSCLFRAVSEQLFLTQIHHLEIRRMCITYMRVNPSKFEAFVDGSLEKRLERLEDPKEWASVLEISALSLMYKCDFHVYRYPGKPPTQVTDNGFEKKILLCCSSNGHYDSVFTKQFHGAAATCQAVVYEILYRDVFGVSEEELTAAVELFRSHSKKTRRENISQTSEEPENSEKEARKDQAESSDHENAPKDKPSKPGAVDVKTTDGPSKMPFPFKVLKALDSEIYRNVEFDVWLDSRKEQQKVDYMMVSGRQYCLGDKCQVKLDQGEKYYNAHIQEAGQDGNSVTVFIEELAEKHTVPLINLKPVTQVTPVPAWNMMPNRKGGNYQKMPSGYVSELDLDPKSRKRFIKKIRGKEIFMAFAYGRGQALLPPRLQHNAPPGRGPLPPPQNPNFVQYDHPPPSRAGRSSYGPSRNQAGRFMNQRGFVNPDYTCAYSGCGKRGYQHYDNFTYRSRRNRRPVQYVNKDCQYSYIPENPQEQRAIEETMGFYQIEEGNEPGYHPLHEHSASHPVVPALPGYWVPRRGSPGSGSKPINSSEEAEERGDGGEYHEDFIYAAADPVYSDPDVYATAESTANLSIQEETSGAEPPQEGQLGNHFAYSQQVIGSVPVASTGVSAVPMAGFSHSAESCQTTMTFSNASQQPGMSPILVSPQPVGRPGPANGMGEPLSPPVLPPYSFDPNGNDLPQDKKVVQYYFNLGLQCCSQSYWQSVYVQQPPAAQDIYSPFPGPPQPTDHSPMSQLYGEVGRSEEHHSPVDSVGNGSYLAAEPQPLPHTTVYYPVLTDPCIQTSMSTYDPCIPVAPTFHYMGPWYPVNQMQNNSSPLQAMSCPAPPPPQMNYTPTGQPQPPNYVPH</sequence>
<feature type="region of interest" description="Disordered" evidence="6">
    <location>
        <begin position="405"/>
        <end position="450"/>
    </location>
</feature>
<reference evidence="9" key="4">
    <citation type="submission" date="2025-08" db="UniProtKB">
        <authorList>
            <consortium name="Ensembl"/>
        </authorList>
    </citation>
    <scope>IDENTIFICATION</scope>
</reference>
<dbReference type="GO" id="GO:0004843">
    <property type="term" value="F:cysteine-type deubiquitinase activity"/>
    <property type="evidence" value="ECO:0007669"/>
    <property type="project" value="UniProtKB-EC"/>
</dbReference>
<evidence type="ECO:0000313" key="10">
    <source>
        <dbReference type="Proteomes" id="UP000314986"/>
    </source>
</evidence>
<accession>A0A4W3J9P4</accession>
<keyword evidence="4" id="KW-0833">Ubl conjugation pathway</keyword>
<dbReference type="GeneTree" id="ENSGT00940000159922"/>
<evidence type="ECO:0000256" key="4">
    <source>
        <dbReference type="ARBA" id="ARBA00022786"/>
    </source>
</evidence>
<dbReference type="PANTHER" id="PTHR12419">
    <property type="entry name" value="OTU DOMAIN CONTAINING PROTEIN"/>
    <property type="match status" value="1"/>
</dbReference>
<dbReference type="CDD" id="cd22795">
    <property type="entry name" value="OTU_ALG13"/>
    <property type="match status" value="1"/>
</dbReference>
<dbReference type="GO" id="GO:0016579">
    <property type="term" value="P:protein deubiquitination"/>
    <property type="evidence" value="ECO:0007669"/>
    <property type="project" value="TreeGrafter"/>
</dbReference>
<keyword evidence="3" id="KW-0645">Protease</keyword>
<reference evidence="10" key="3">
    <citation type="journal article" date="2014" name="Nature">
        <title>Elephant shark genome provides unique insights into gnathostome evolution.</title>
        <authorList>
            <consortium name="International Elephant Shark Genome Sequencing Consortium"/>
            <person name="Venkatesh B."/>
            <person name="Lee A.P."/>
            <person name="Ravi V."/>
            <person name="Maurya A.K."/>
            <person name="Lian M.M."/>
            <person name="Swann J.B."/>
            <person name="Ohta Y."/>
            <person name="Flajnik M.F."/>
            <person name="Sutoh Y."/>
            <person name="Kasahara M."/>
            <person name="Hoon S."/>
            <person name="Gangu V."/>
            <person name="Roy S.W."/>
            <person name="Irimia M."/>
            <person name="Korzh V."/>
            <person name="Kondrychyn I."/>
            <person name="Lim Z.W."/>
            <person name="Tay B.H."/>
            <person name="Tohari S."/>
            <person name="Kong K.W."/>
            <person name="Ho S."/>
            <person name="Lorente-Galdos B."/>
            <person name="Quilez J."/>
            <person name="Marques-Bonet T."/>
            <person name="Raney B.J."/>
            <person name="Ingham P.W."/>
            <person name="Tay A."/>
            <person name="Hillier L.W."/>
            <person name="Minx P."/>
            <person name="Boehm T."/>
            <person name="Wilson R.K."/>
            <person name="Brenner S."/>
            <person name="Warren W.C."/>
        </authorList>
    </citation>
    <scope>NUCLEOTIDE SEQUENCE [LARGE SCALE GENOMIC DNA]</scope>
</reference>
<evidence type="ECO:0000256" key="2">
    <source>
        <dbReference type="ARBA" id="ARBA00012759"/>
    </source>
</evidence>
<dbReference type="InParanoid" id="A0A4W3J9P4"/>
<dbReference type="Pfam" id="PF02338">
    <property type="entry name" value="OTU"/>
    <property type="match status" value="1"/>
</dbReference>
<keyword evidence="5" id="KW-0378">Hydrolase</keyword>
<organism evidence="9 10">
    <name type="scientific">Callorhinchus milii</name>
    <name type="common">Ghost shark</name>
    <dbReference type="NCBI Taxonomy" id="7868"/>
    <lineage>
        <taxon>Eukaryota</taxon>
        <taxon>Metazoa</taxon>
        <taxon>Chordata</taxon>
        <taxon>Craniata</taxon>
        <taxon>Vertebrata</taxon>
        <taxon>Chondrichthyes</taxon>
        <taxon>Holocephali</taxon>
        <taxon>Chimaeriformes</taxon>
        <taxon>Callorhinchidae</taxon>
        <taxon>Callorhinchus</taxon>
    </lineage>
</organism>
<dbReference type="GO" id="GO:0061578">
    <property type="term" value="F:K63-linked deubiquitinase activity"/>
    <property type="evidence" value="ECO:0007669"/>
    <property type="project" value="TreeGrafter"/>
</dbReference>
<feature type="domain" description="Tudor" evidence="7">
    <location>
        <begin position="288"/>
        <end position="348"/>
    </location>
</feature>
<dbReference type="PROSITE" id="PS50802">
    <property type="entry name" value="OTU"/>
    <property type="match status" value="1"/>
</dbReference>
<dbReference type="OMA" id="WEGNDTD"/>
<dbReference type="InterPro" id="IPR047387">
    <property type="entry name" value="OTU_ALG13"/>
</dbReference>
<dbReference type="SUPFAM" id="SSF54001">
    <property type="entry name" value="Cysteine proteinases"/>
    <property type="match status" value="1"/>
</dbReference>
<dbReference type="InterPro" id="IPR003323">
    <property type="entry name" value="OTU_dom"/>
</dbReference>